<dbReference type="Gene3D" id="2.60.40.150">
    <property type="entry name" value="C2 domain"/>
    <property type="match status" value="1"/>
</dbReference>
<dbReference type="Gene3D" id="1.10.3380.10">
    <property type="entry name" value="Sec63 N-terminal domain-like domain"/>
    <property type="match status" value="1"/>
</dbReference>
<keyword evidence="7 10" id="KW-0472">Membrane</keyword>
<dbReference type="PANTHER" id="PTHR24075">
    <property type="entry name" value="SEC63 DOMAIN-CONTAINING"/>
    <property type="match status" value="1"/>
</dbReference>
<protein>
    <recommendedName>
        <fullName evidence="11">J domain-containing protein</fullName>
    </recommendedName>
</protein>
<evidence type="ECO:0000313" key="12">
    <source>
        <dbReference type="EMBL" id="KAF9448158.1"/>
    </source>
</evidence>
<feature type="compositionally biased region" description="Acidic residues" evidence="9">
    <location>
        <begin position="640"/>
        <end position="665"/>
    </location>
</feature>
<evidence type="ECO:0000256" key="7">
    <source>
        <dbReference type="ARBA" id="ARBA00023136"/>
    </source>
</evidence>
<evidence type="ECO:0000256" key="4">
    <source>
        <dbReference type="ARBA" id="ARBA00022824"/>
    </source>
</evidence>
<comment type="subcellular location">
    <subcellularLocation>
        <location evidence="1">Endoplasmic reticulum membrane</location>
        <topology evidence="1">Multi-pass membrane protein</topology>
    </subcellularLocation>
</comment>
<evidence type="ECO:0000259" key="11">
    <source>
        <dbReference type="PROSITE" id="PS50076"/>
    </source>
</evidence>
<dbReference type="InterPro" id="IPR036869">
    <property type="entry name" value="J_dom_sf"/>
</dbReference>
<feature type="domain" description="J" evidence="11">
    <location>
        <begin position="102"/>
        <end position="172"/>
    </location>
</feature>
<dbReference type="InterPro" id="IPR035892">
    <property type="entry name" value="C2_domain_sf"/>
</dbReference>
<feature type="region of interest" description="Disordered" evidence="9">
    <location>
        <begin position="601"/>
        <end position="665"/>
    </location>
</feature>
<dbReference type="SUPFAM" id="SSF158702">
    <property type="entry name" value="Sec63 N-terminal domain-like"/>
    <property type="match status" value="1"/>
</dbReference>
<accession>A0A9P5XB54</accession>
<keyword evidence="6 10" id="KW-1133">Transmembrane helix</keyword>
<proteinExistence type="predicted"/>
<feature type="transmembrane region" description="Helical" evidence="10">
    <location>
        <begin position="197"/>
        <end position="220"/>
    </location>
</feature>
<keyword evidence="5" id="KW-0653">Protein transport</keyword>
<dbReference type="GO" id="GO:0031207">
    <property type="term" value="C:Sec62/Sec63 complex"/>
    <property type="evidence" value="ECO:0007669"/>
    <property type="project" value="TreeGrafter"/>
</dbReference>
<evidence type="ECO:0000256" key="3">
    <source>
        <dbReference type="ARBA" id="ARBA00022692"/>
    </source>
</evidence>
<feature type="transmembrane region" description="Helical" evidence="10">
    <location>
        <begin position="75"/>
        <end position="96"/>
    </location>
</feature>
<feature type="compositionally biased region" description="Acidic residues" evidence="9">
    <location>
        <begin position="608"/>
        <end position="621"/>
    </location>
</feature>
<dbReference type="GO" id="GO:0006620">
    <property type="term" value="P:post-translational protein targeting to endoplasmic reticulum membrane"/>
    <property type="evidence" value="ECO:0007669"/>
    <property type="project" value="TreeGrafter"/>
</dbReference>
<dbReference type="GO" id="GO:0006614">
    <property type="term" value="P:SRP-dependent cotranslational protein targeting to membrane"/>
    <property type="evidence" value="ECO:0007669"/>
    <property type="project" value="TreeGrafter"/>
</dbReference>
<dbReference type="PANTHER" id="PTHR24075:SF0">
    <property type="entry name" value="TRANSLOCATION PROTEIN SEC63 HOMOLOG"/>
    <property type="match status" value="1"/>
</dbReference>
<dbReference type="InterPro" id="IPR001623">
    <property type="entry name" value="DnaJ_domain"/>
</dbReference>
<comment type="caution">
    <text evidence="12">The sequence shown here is derived from an EMBL/GenBank/DDBJ whole genome shotgun (WGS) entry which is preliminary data.</text>
</comment>
<dbReference type="GO" id="GO:0008320">
    <property type="term" value="F:protein transmembrane transporter activity"/>
    <property type="evidence" value="ECO:0007669"/>
    <property type="project" value="TreeGrafter"/>
</dbReference>
<dbReference type="OrthoDB" id="1734229at2759"/>
<dbReference type="InterPro" id="IPR004179">
    <property type="entry name" value="Sec63-dom"/>
</dbReference>
<evidence type="ECO:0000256" key="10">
    <source>
        <dbReference type="SAM" id="Phobius"/>
    </source>
</evidence>
<dbReference type="PRINTS" id="PR00625">
    <property type="entry name" value="JDOMAIN"/>
</dbReference>
<dbReference type="SMART" id="SM00973">
    <property type="entry name" value="Sec63"/>
    <property type="match status" value="1"/>
</dbReference>
<evidence type="ECO:0000256" key="6">
    <source>
        <dbReference type="ARBA" id="ARBA00022989"/>
    </source>
</evidence>
<dbReference type="SUPFAM" id="SSF46565">
    <property type="entry name" value="Chaperone J-domain"/>
    <property type="match status" value="1"/>
</dbReference>
<gene>
    <name evidence="12" type="ORF">P691DRAFT_730224</name>
</gene>
<dbReference type="Gene3D" id="1.10.287.110">
    <property type="entry name" value="DnaJ domain"/>
    <property type="match status" value="1"/>
</dbReference>
<dbReference type="PROSITE" id="PS50076">
    <property type="entry name" value="DNAJ_2"/>
    <property type="match status" value="1"/>
</dbReference>
<dbReference type="SMART" id="SM00271">
    <property type="entry name" value="DnaJ"/>
    <property type="match status" value="1"/>
</dbReference>
<keyword evidence="13" id="KW-1185">Reference proteome</keyword>
<organism evidence="12 13">
    <name type="scientific">Macrolepiota fuliginosa MF-IS2</name>
    <dbReference type="NCBI Taxonomy" id="1400762"/>
    <lineage>
        <taxon>Eukaryota</taxon>
        <taxon>Fungi</taxon>
        <taxon>Dikarya</taxon>
        <taxon>Basidiomycota</taxon>
        <taxon>Agaricomycotina</taxon>
        <taxon>Agaricomycetes</taxon>
        <taxon>Agaricomycetidae</taxon>
        <taxon>Agaricales</taxon>
        <taxon>Agaricineae</taxon>
        <taxon>Agaricaceae</taxon>
        <taxon>Macrolepiota</taxon>
    </lineage>
</organism>
<feature type="transmembrane region" description="Helical" evidence="10">
    <location>
        <begin position="12"/>
        <end position="30"/>
    </location>
</feature>
<dbReference type="SUPFAM" id="SSF81296">
    <property type="entry name" value="E set domains"/>
    <property type="match status" value="1"/>
</dbReference>
<reference evidence="12" key="1">
    <citation type="submission" date="2020-11" db="EMBL/GenBank/DDBJ databases">
        <authorList>
            <consortium name="DOE Joint Genome Institute"/>
            <person name="Ahrendt S."/>
            <person name="Riley R."/>
            <person name="Andreopoulos W."/>
            <person name="Labutti K."/>
            <person name="Pangilinan J."/>
            <person name="Ruiz-Duenas F.J."/>
            <person name="Barrasa J.M."/>
            <person name="Sanchez-Garcia M."/>
            <person name="Camarero S."/>
            <person name="Miyauchi S."/>
            <person name="Serrano A."/>
            <person name="Linde D."/>
            <person name="Babiker R."/>
            <person name="Drula E."/>
            <person name="Ayuso-Fernandez I."/>
            <person name="Pacheco R."/>
            <person name="Padilla G."/>
            <person name="Ferreira P."/>
            <person name="Barriuso J."/>
            <person name="Kellner H."/>
            <person name="Castanera R."/>
            <person name="Alfaro M."/>
            <person name="Ramirez L."/>
            <person name="Pisabarro A.G."/>
            <person name="Kuo A."/>
            <person name="Tritt A."/>
            <person name="Lipzen A."/>
            <person name="He G."/>
            <person name="Yan M."/>
            <person name="Ng V."/>
            <person name="Cullen D."/>
            <person name="Martin F."/>
            <person name="Rosso M.-N."/>
            <person name="Henrissat B."/>
            <person name="Hibbett D."/>
            <person name="Martinez A.T."/>
            <person name="Grigoriev I.V."/>
        </authorList>
    </citation>
    <scope>NUCLEOTIDE SEQUENCE</scope>
    <source>
        <strain evidence="12">MF-IS2</strain>
    </source>
</reference>
<evidence type="ECO:0000256" key="8">
    <source>
        <dbReference type="ARBA" id="ARBA00023186"/>
    </source>
</evidence>
<dbReference type="Proteomes" id="UP000807342">
    <property type="component" value="Unassembled WGS sequence"/>
</dbReference>
<dbReference type="InterPro" id="IPR014756">
    <property type="entry name" value="Ig_E-set"/>
</dbReference>
<evidence type="ECO:0000256" key="2">
    <source>
        <dbReference type="ARBA" id="ARBA00022448"/>
    </source>
</evidence>
<keyword evidence="4" id="KW-0256">Endoplasmic reticulum</keyword>
<dbReference type="CDD" id="cd06257">
    <property type="entry name" value="DnaJ"/>
    <property type="match status" value="1"/>
</dbReference>
<evidence type="ECO:0000256" key="9">
    <source>
        <dbReference type="SAM" id="MobiDB-lite"/>
    </source>
</evidence>
<evidence type="ECO:0000313" key="13">
    <source>
        <dbReference type="Proteomes" id="UP000807342"/>
    </source>
</evidence>
<dbReference type="FunFam" id="1.10.287.110:FF:000039">
    <property type="entry name" value="Protein translocation complex component (Npl1)"/>
    <property type="match status" value="1"/>
</dbReference>
<keyword evidence="3 10" id="KW-0812">Transmembrane</keyword>
<dbReference type="AlphaFoldDB" id="A0A9P5XB54"/>
<dbReference type="GO" id="GO:0003723">
    <property type="term" value="F:RNA binding"/>
    <property type="evidence" value="ECO:0007669"/>
    <property type="project" value="TreeGrafter"/>
</dbReference>
<dbReference type="EMBL" id="MU151171">
    <property type="protein sequence ID" value="KAF9448158.1"/>
    <property type="molecule type" value="Genomic_DNA"/>
</dbReference>
<evidence type="ECO:0000256" key="5">
    <source>
        <dbReference type="ARBA" id="ARBA00022927"/>
    </source>
</evidence>
<sequence length="665" mass="75156">MANYHYDEGGSMAAYFLITILVLVLTPMTLSSTGKKPSTKPTNGCQCKPCVEQRARIAKREKGSVFMPNLSRRSYFLIVGWSLLAFLCYKVAGVVVENKVYNPFEILDISASATEKEIKSHYKKLSRVYHPDKVKPTVNQTIEAIQDRFVQITKAYKALTDETIRKNWELYGNPDGRQEMSMGIALPKWIVESQNNIWVLGFYGIVFGGALPALVGRWWFGNRQKTKDGVNAKSAAVFFKGLKEESAMEEVVGTLGKAYQYELSDAGIKRSDVGIDRLESEIEKRAGTKWSEIRKVAKDADEKLHVKRRRALVLIYAHLLRIEVSDVKLQKEQTEILLQVPLLLNAFLNVAISRNWLLPTLAIMRLHAFLTQALPPIENERLQLTQLPSIQKTDVESLADAKTLTDVAEVLESKKDERASDVKKALDKWGATEIVDAAFKVIGERGVTPSSIVFLVVKLRLNRPGKKTQRKELSVDETKKAIKYNDELDDKFLTSRNEIEELEDEQNVAIGAHAPYWPGERKPSWWVVLADDKLNRIVVPPFKVTDVPYANPDAEHDRDYRSYKIQFQAPQNTGMFTWRIYLVSDTFVGEEVTKDIVLKIEEPTAAEQPDEDDISDPDEDTLAGQMAAMRGGKVKKHTEQEEDDDESSTDDDQDDDNSSSDSDSD</sequence>
<name>A0A9P5XB54_9AGAR</name>
<keyword evidence="8" id="KW-0143">Chaperone</keyword>
<dbReference type="Pfam" id="PF02889">
    <property type="entry name" value="Sec63"/>
    <property type="match status" value="1"/>
</dbReference>
<evidence type="ECO:0000256" key="1">
    <source>
        <dbReference type="ARBA" id="ARBA00004477"/>
    </source>
</evidence>
<keyword evidence="2" id="KW-0813">Transport</keyword>
<dbReference type="Pfam" id="PF00226">
    <property type="entry name" value="DnaJ"/>
    <property type="match status" value="1"/>
</dbReference>